<keyword evidence="3" id="KW-1185">Reference proteome</keyword>
<dbReference type="PROSITE" id="PS50206">
    <property type="entry name" value="RHODANESE_3"/>
    <property type="match status" value="1"/>
</dbReference>
<dbReference type="PANTHER" id="PTHR43031:SF1">
    <property type="entry name" value="PYRIDINE NUCLEOTIDE-DISULPHIDE OXIDOREDUCTASE"/>
    <property type="match status" value="1"/>
</dbReference>
<evidence type="ECO:0000259" key="1">
    <source>
        <dbReference type="PROSITE" id="PS50206"/>
    </source>
</evidence>
<gene>
    <name evidence="2" type="ORF">OAN307_c40250</name>
</gene>
<dbReference type="SMART" id="SM00450">
    <property type="entry name" value="RHOD"/>
    <property type="match status" value="1"/>
</dbReference>
<dbReference type="HOGENOM" id="CLU_089574_6_1_5"/>
<dbReference type="STRING" id="391626.OAN307_c40250"/>
<dbReference type="Gene3D" id="3.40.250.10">
    <property type="entry name" value="Rhodanese-like domain"/>
    <property type="match status" value="1"/>
</dbReference>
<dbReference type="Proteomes" id="UP000005307">
    <property type="component" value="Chromosome"/>
</dbReference>
<sequence>MTQTPSDLVANAGIPAISIDDAKVLHGQDGVVFLDVREPAEVAGGKIAGAVAIPRGVLEWQIEALEGAKTVVVYCAVGGRAALAGATLKSLGFADVRNSGGFKDWVDAGGEVE</sequence>
<dbReference type="KEGG" id="oat:OAN307_c40250"/>
<dbReference type="eggNOG" id="COG0607">
    <property type="taxonomic scope" value="Bacteria"/>
</dbReference>
<accession>M9RHZ8</accession>
<dbReference type="SUPFAM" id="SSF52821">
    <property type="entry name" value="Rhodanese/Cell cycle control phosphatase"/>
    <property type="match status" value="1"/>
</dbReference>
<dbReference type="RefSeq" id="WP_015501380.1">
    <property type="nucleotide sequence ID" value="NC_020911.1"/>
</dbReference>
<evidence type="ECO:0000313" key="3">
    <source>
        <dbReference type="Proteomes" id="UP000005307"/>
    </source>
</evidence>
<dbReference type="InterPro" id="IPR001763">
    <property type="entry name" value="Rhodanese-like_dom"/>
</dbReference>
<feature type="domain" description="Rhodanese" evidence="1">
    <location>
        <begin position="27"/>
        <end position="113"/>
    </location>
</feature>
<reference evidence="2 3" key="1">
    <citation type="journal article" date="2013" name="PLoS ONE">
        <title>Poles Apart: Arctic and Antarctic Octadecabacter strains Share High Genome Plasticity and a New Type of Xanthorhodopsin.</title>
        <authorList>
            <person name="Vollmers J."/>
            <person name="Voget S."/>
            <person name="Dietrich S."/>
            <person name="Gollnow K."/>
            <person name="Smits M."/>
            <person name="Meyer K."/>
            <person name="Brinkhoff T."/>
            <person name="Simon M."/>
            <person name="Daniel R."/>
        </authorList>
    </citation>
    <scope>NUCLEOTIDE SEQUENCE [LARGE SCALE GENOMIC DNA]</scope>
    <source>
        <strain evidence="2 3">307</strain>
    </source>
</reference>
<dbReference type="PANTHER" id="PTHR43031">
    <property type="entry name" value="FAD-DEPENDENT OXIDOREDUCTASE"/>
    <property type="match status" value="1"/>
</dbReference>
<organism evidence="2 3">
    <name type="scientific">Octadecabacter antarcticus 307</name>
    <dbReference type="NCBI Taxonomy" id="391626"/>
    <lineage>
        <taxon>Bacteria</taxon>
        <taxon>Pseudomonadati</taxon>
        <taxon>Pseudomonadota</taxon>
        <taxon>Alphaproteobacteria</taxon>
        <taxon>Rhodobacterales</taxon>
        <taxon>Roseobacteraceae</taxon>
        <taxon>Octadecabacter</taxon>
    </lineage>
</organism>
<dbReference type="InterPro" id="IPR050229">
    <property type="entry name" value="GlpE_sulfurtransferase"/>
</dbReference>
<name>M9RHZ8_9RHOB</name>
<dbReference type="AlphaFoldDB" id="M9RHZ8"/>
<dbReference type="OrthoDB" id="9807812at2"/>
<proteinExistence type="predicted"/>
<dbReference type="Pfam" id="PF00581">
    <property type="entry name" value="Rhodanese"/>
    <property type="match status" value="1"/>
</dbReference>
<protein>
    <recommendedName>
        <fullName evidence="1">Rhodanese domain-containing protein</fullName>
    </recommendedName>
</protein>
<evidence type="ECO:0000313" key="2">
    <source>
        <dbReference type="EMBL" id="AGI69445.1"/>
    </source>
</evidence>
<dbReference type="InterPro" id="IPR036873">
    <property type="entry name" value="Rhodanese-like_dom_sf"/>
</dbReference>
<dbReference type="EMBL" id="CP003740">
    <property type="protein sequence ID" value="AGI69445.1"/>
    <property type="molecule type" value="Genomic_DNA"/>
</dbReference>